<dbReference type="InterPro" id="IPR055438">
    <property type="entry name" value="AstE_AspA_cat"/>
</dbReference>
<dbReference type="PANTHER" id="PTHR15162:SF7">
    <property type="entry name" value="SUCCINYLGLUTAMATE DESUCCINYLASE"/>
    <property type="match status" value="1"/>
</dbReference>
<evidence type="ECO:0000256" key="2">
    <source>
        <dbReference type="ARBA" id="ARBA00022723"/>
    </source>
</evidence>
<keyword evidence="2" id="KW-0479">Metal-binding</keyword>
<gene>
    <name evidence="6" type="ORF">A2W58_03070</name>
</gene>
<sequence length="289" mass="32190">MIFNKLFDTGKTGPKVVFFGAIHGNEYCGSLAIKKIIGDLESSSLNLIYGSVLFVPICNQEAQSKNVRFIDEDLNRIFRKTDTPKSHEEVLANELTTFIDQSDILLDIHSMQAEGPVNIFVDFPTIENRKFAKALGAPYAILGWPELYTNKGQGLVSYDTTAYTNKVGKIGILIECGQHSDPKAVDVAYDAIIRTLADFNVISDIGNKSVVNIDMKEITMTDLFIKNAEGDHFVSEWKHLDKVSVGQVIAERETGEKILANYDCVMVLPKLKGLVGREWFYLGKILGFL</sequence>
<dbReference type="EMBL" id="MHVL01000006">
    <property type="protein sequence ID" value="OHA93917.1"/>
    <property type="molecule type" value="Genomic_DNA"/>
</dbReference>
<dbReference type="GO" id="GO:0046872">
    <property type="term" value="F:metal ion binding"/>
    <property type="evidence" value="ECO:0007669"/>
    <property type="project" value="UniProtKB-KW"/>
</dbReference>
<protein>
    <recommendedName>
        <fullName evidence="5">Succinylglutamate desuccinylase/Aspartoacylase catalytic domain-containing protein</fullName>
    </recommendedName>
</protein>
<evidence type="ECO:0000313" key="6">
    <source>
        <dbReference type="EMBL" id="OHA93917.1"/>
    </source>
</evidence>
<evidence type="ECO:0000256" key="3">
    <source>
        <dbReference type="ARBA" id="ARBA00022801"/>
    </source>
</evidence>
<reference evidence="6 7" key="1">
    <citation type="journal article" date="2016" name="Nat. Commun.">
        <title>Thousands of microbial genomes shed light on interconnected biogeochemical processes in an aquifer system.</title>
        <authorList>
            <person name="Anantharaman K."/>
            <person name="Brown C.T."/>
            <person name="Hug L.A."/>
            <person name="Sharon I."/>
            <person name="Castelle C.J."/>
            <person name="Probst A.J."/>
            <person name="Thomas B.C."/>
            <person name="Singh A."/>
            <person name="Wilkins M.J."/>
            <person name="Karaoz U."/>
            <person name="Brodie E.L."/>
            <person name="Williams K.H."/>
            <person name="Hubbard S.S."/>
            <person name="Banfield J.F."/>
        </authorList>
    </citation>
    <scope>NUCLEOTIDE SEQUENCE [LARGE SCALE GENOMIC DNA]</scope>
</reference>
<keyword evidence="4" id="KW-0862">Zinc</keyword>
<dbReference type="SUPFAM" id="SSF53187">
    <property type="entry name" value="Zn-dependent exopeptidases"/>
    <property type="match status" value="1"/>
</dbReference>
<organism evidence="6 7">
    <name type="scientific">Candidatus Zambryskibacteria bacterium RIFCSPHIGHO2_02_38_10.5</name>
    <dbReference type="NCBI Taxonomy" id="1802742"/>
    <lineage>
        <taxon>Bacteria</taxon>
        <taxon>Candidatus Zambryskiibacteriota</taxon>
    </lineage>
</organism>
<dbReference type="AlphaFoldDB" id="A0A1G2T9G0"/>
<evidence type="ECO:0000256" key="1">
    <source>
        <dbReference type="ARBA" id="ARBA00001947"/>
    </source>
</evidence>
<dbReference type="PANTHER" id="PTHR15162">
    <property type="entry name" value="ASPARTOACYLASE"/>
    <property type="match status" value="1"/>
</dbReference>
<dbReference type="GO" id="GO:0016788">
    <property type="term" value="F:hydrolase activity, acting on ester bonds"/>
    <property type="evidence" value="ECO:0007669"/>
    <property type="project" value="InterPro"/>
</dbReference>
<dbReference type="Gene3D" id="3.40.630.10">
    <property type="entry name" value="Zn peptidases"/>
    <property type="match status" value="1"/>
</dbReference>
<dbReference type="Proteomes" id="UP000179264">
    <property type="component" value="Unassembled WGS sequence"/>
</dbReference>
<proteinExistence type="predicted"/>
<feature type="domain" description="Succinylglutamate desuccinylase/Aspartoacylase catalytic" evidence="5">
    <location>
        <begin position="13"/>
        <end position="180"/>
    </location>
</feature>
<name>A0A1G2T9G0_9BACT</name>
<keyword evidence="3" id="KW-0378">Hydrolase</keyword>
<evidence type="ECO:0000259" key="5">
    <source>
        <dbReference type="Pfam" id="PF24827"/>
    </source>
</evidence>
<dbReference type="InterPro" id="IPR050178">
    <property type="entry name" value="AspA/AstE_fam"/>
</dbReference>
<dbReference type="GO" id="GO:0005829">
    <property type="term" value="C:cytosol"/>
    <property type="evidence" value="ECO:0007669"/>
    <property type="project" value="TreeGrafter"/>
</dbReference>
<evidence type="ECO:0000256" key="4">
    <source>
        <dbReference type="ARBA" id="ARBA00022833"/>
    </source>
</evidence>
<comment type="cofactor">
    <cofactor evidence="1">
        <name>Zn(2+)</name>
        <dbReference type="ChEBI" id="CHEBI:29105"/>
    </cofactor>
</comment>
<dbReference type="Pfam" id="PF24827">
    <property type="entry name" value="AstE_AspA_cat"/>
    <property type="match status" value="1"/>
</dbReference>
<accession>A0A1G2T9G0</accession>
<comment type="caution">
    <text evidence="6">The sequence shown here is derived from an EMBL/GenBank/DDBJ whole genome shotgun (WGS) entry which is preliminary data.</text>
</comment>
<evidence type="ECO:0000313" key="7">
    <source>
        <dbReference type="Proteomes" id="UP000179264"/>
    </source>
</evidence>